<dbReference type="Gene3D" id="1.10.10.60">
    <property type="entry name" value="Homeodomain-like"/>
    <property type="match status" value="2"/>
</dbReference>
<name>A0ABR1WXI4_9PEZI</name>
<dbReference type="PROSITE" id="PS50090">
    <property type="entry name" value="MYB_LIKE"/>
    <property type="match status" value="2"/>
</dbReference>
<keyword evidence="8" id="KW-1185">Reference proteome</keyword>
<evidence type="ECO:0008006" key="9">
    <source>
        <dbReference type="Google" id="ProtNLM"/>
    </source>
</evidence>
<accession>A0ABR1WXI4</accession>
<comment type="subcellular location">
    <subcellularLocation>
        <location evidence="1">Nucleus</location>
    </subcellularLocation>
</comment>
<evidence type="ECO:0000256" key="4">
    <source>
        <dbReference type="SAM" id="MobiDB-lite"/>
    </source>
</evidence>
<dbReference type="GeneID" id="92040212"/>
<evidence type="ECO:0000259" key="5">
    <source>
        <dbReference type="PROSITE" id="PS50090"/>
    </source>
</evidence>
<keyword evidence="2" id="KW-0238">DNA-binding</keyword>
<dbReference type="PANTHER" id="PTHR46380:SF2">
    <property type="entry name" value="CYCLIN-D-BINDING MYB-LIKE TRANSCRIPTION FACTOR 1"/>
    <property type="match status" value="1"/>
</dbReference>
<feature type="compositionally biased region" description="Polar residues" evidence="4">
    <location>
        <begin position="447"/>
        <end position="463"/>
    </location>
</feature>
<feature type="compositionally biased region" description="Basic and acidic residues" evidence="4">
    <location>
        <begin position="473"/>
        <end position="488"/>
    </location>
</feature>
<sequence>MGAQQSQLVNEDDDRSSKITQSHFSQEDDDPLDRADHHGINGFDSSQQDKPVFSSQLPASARRDRDLAKMNSTKSRKRRTRRSSDADQEAPPISSQDFDPPFVKHEPNGIQEDEEDEDTITQIKGDPGAIDEEPVAVLEDEEFGAEILEKAKRERRERKEMKKARRAEKLRLSQQKADFNAMDETDSHDASQVNGVSPEMQRSNGFLAVNHSIPASSEAVEASKPSKRRKRQANAEPVAEEAIQYDENGQVNNLALLTSSANDSIIPVSSPLKRKGRSSSDKKQHKKQKKQMDEVEEDDDEGVTQMSIPFADAAQDIYSQRYGEAQSSPSEARLQRRSQSRAGSVEAEQSEDDIAQHIKPDPVPESDEEDVVPQTMDVDEDDEEDLPANNNDARRDAAENGADNDVENHLGSDDLGVADPMEVDHDSSDDASEVNTAPTPASKDKTSGSAKRQAAQQYGSKPSTGRKRHAKRPFNETEHSEENNRQAFDELPAASPTATAAAKRRRGRNGAAAEEDDNAAAGPSSASKGKGNAHGSVSRAPFLRAPRKVQDPSKGEETTGPFSDFELRNIDRALKQWQEDHDLTDHDRNELIHKNPQHAAAKAAYCGEMWDAIQAVVPQRKRQKIISQCRRKYHNFDARGSWTTEQHEELVQLYNEHGPKYRKIADLINRFAEDVRDRIRNYVVCGDALKTAAWDPAEEQKLIDIIHASLEQIRASRGDPNSEMNRGTNEEDLIDWQGVSEGMNRSRSRLQCINKWKKIKRHMNGEKDADVNPDESMEEVINNAREEAIQISGHDLSRIAKRIKDTGAVSYGRIPWSKVHAEGVGAKYSRPTLIVAWCRLRMLVPGWEHATPVDIASTLRAKFREEGDLELPTDINLEEEYQELEHKIGLMLNKNKATKKSPKKKSANHQERRKSAYLAIKSDENEDEDEDDEDAPEDAPEDEDSDADMGVGPSSAKIPADREIEESDLGEAPPTSTKTKGKGKAKAKPTRRRPTKAPKGKGKARSQSMVVDEQSSDTDAEDAEDIPARIS</sequence>
<feature type="compositionally biased region" description="Basic and acidic residues" evidence="4">
    <location>
        <begin position="548"/>
        <end position="557"/>
    </location>
</feature>
<feature type="compositionally biased region" description="Low complexity" evidence="4">
    <location>
        <begin position="492"/>
        <end position="501"/>
    </location>
</feature>
<feature type="region of interest" description="Disordered" evidence="4">
    <location>
        <begin position="892"/>
        <end position="1031"/>
    </location>
</feature>
<feature type="region of interest" description="Disordered" evidence="4">
    <location>
        <begin position="1"/>
        <end position="135"/>
    </location>
</feature>
<feature type="compositionally biased region" description="Polar residues" evidence="4">
    <location>
        <begin position="247"/>
        <end position="263"/>
    </location>
</feature>
<feature type="domain" description="Myb-like" evidence="5">
    <location>
        <begin position="686"/>
        <end position="760"/>
    </location>
</feature>
<feature type="compositionally biased region" description="Polar residues" evidence="4">
    <location>
        <begin position="190"/>
        <end position="204"/>
    </location>
</feature>
<keyword evidence="3" id="KW-0539">Nucleus</keyword>
<dbReference type="InterPro" id="IPR051651">
    <property type="entry name" value="DMTF1_DNA-bind_reg"/>
</dbReference>
<dbReference type="InterPro" id="IPR009057">
    <property type="entry name" value="Homeodomain-like_sf"/>
</dbReference>
<feature type="compositionally biased region" description="Acidic residues" evidence="4">
    <location>
        <begin position="364"/>
        <end position="386"/>
    </location>
</feature>
<feature type="compositionally biased region" description="Polar residues" evidence="4">
    <location>
        <begin position="43"/>
        <end position="58"/>
    </location>
</feature>
<feature type="domain" description="Myb-like" evidence="5">
    <location>
        <begin position="639"/>
        <end position="683"/>
    </location>
</feature>
<evidence type="ECO:0000313" key="7">
    <source>
        <dbReference type="EMBL" id="KAK8087876.1"/>
    </source>
</evidence>
<dbReference type="CDD" id="cd00167">
    <property type="entry name" value="SANT"/>
    <property type="match status" value="2"/>
</dbReference>
<feature type="compositionally biased region" description="Basic residues" evidence="4">
    <location>
        <begin position="896"/>
        <end position="907"/>
    </location>
</feature>
<evidence type="ECO:0000256" key="1">
    <source>
        <dbReference type="ARBA" id="ARBA00004123"/>
    </source>
</evidence>
<organism evidence="7 8">
    <name type="scientific">Apiospora hydei</name>
    <dbReference type="NCBI Taxonomy" id="1337664"/>
    <lineage>
        <taxon>Eukaryota</taxon>
        <taxon>Fungi</taxon>
        <taxon>Dikarya</taxon>
        <taxon>Ascomycota</taxon>
        <taxon>Pezizomycotina</taxon>
        <taxon>Sordariomycetes</taxon>
        <taxon>Xylariomycetidae</taxon>
        <taxon>Amphisphaeriales</taxon>
        <taxon>Apiosporaceae</taxon>
        <taxon>Apiospora</taxon>
    </lineage>
</organism>
<dbReference type="PANTHER" id="PTHR46380">
    <property type="entry name" value="CYCLIN-D-BINDING MYB-LIKE TRANSCRIPTION FACTOR 1"/>
    <property type="match status" value="1"/>
</dbReference>
<protein>
    <recommendedName>
        <fullName evidence="9">Myb-like domain-containing protein</fullName>
    </recommendedName>
</protein>
<feature type="region of interest" description="Disordered" evidence="4">
    <location>
        <begin position="154"/>
        <end position="565"/>
    </location>
</feature>
<feature type="compositionally biased region" description="Acidic residues" evidence="4">
    <location>
        <begin position="924"/>
        <end position="947"/>
    </location>
</feature>
<comment type="caution">
    <text evidence="7">The sequence shown here is derived from an EMBL/GenBank/DDBJ whole genome shotgun (WGS) entry which is preliminary data.</text>
</comment>
<dbReference type="RefSeq" id="XP_066670770.1">
    <property type="nucleotide sequence ID" value="XM_066807152.1"/>
</dbReference>
<dbReference type="SMART" id="SM00717">
    <property type="entry name" value="SANT"/>
    <property type="match status" value="2"/>
</dbReference>
<dbReference type="EMBL" id="JAQQWN010000004">
    <property type="protein sequence ID" value="KAK8087876.1"/>
    <property type="molecule type" value="Genomic_DNA"/>
</dbReference>
<feature type="compositionally biased region" description="Basic residues" evidence="4">
    <location>
        <begin position="272"/>
        <end position="289"/>
    </location>
</feature>
<dbReference type="Pfam" id="PF00249">
    <property type="entry name" value="Myb_DNA-binding"/>
    <property type="match status" value="1"/>
</dbReference>
<dbReference type="Proteomes" id="UP001433268">
    <property type="component" value="Unassembled WGS sequence"/>
</dbReference>
<evidence type="ECO:0000256" key="2">
    <source>
        <dbReference type="ARBA" id="ARBA00023125"/>
    </source>
</evidence>
<evidence type="ECO:0000256" key="3">
    <source>
        <dbReference type="ARBA" id="ARBA00023242"/>
    </source>
</evidence>
<reference evidence="7 8" key="1">
    <citation type="submission" date="2023-01" db="EMBL/GenBank/DDBJ databases">
        <title>Analysis of 21 Apiospora genomes using comparative genomics revels a genus with tremendous synthesis potential of carbohydrate active enzymes and secondary metabolites.</title>
        <authorList>
            <person name="Sorensen T."/>
        </authorList>
    </citation>
    <scope>NUCLEOTIDE SEQUENCE [LARGE SCALE GENOMIC DNA]</scope>
    <source>
        <strain evidence="7 8">CBS 114990</strain>
    </source>
</reference>
<gene>
    <name evidence="7" type="ORF">PG997_002837</name>
</gene>
<dbReference type="PROSITE" id="PS51294">
    <property type="entry name" value="HTH_MYB"/>
    <property type="match status" value="1"/>
</dbReference>
<dbReference type="SUPFAM" id="SSF46689">
    <property type="entry name" value="Homeodomain-like"/>
    <property type="match status" value="1"/>
</dbReference>
<feature type="compositionally biased region" description="Low complexity" evidence="4">
    <location>
        <begin position="519"/>
        <end position="530"/>
    </location>
</feature>
<feature type="compositionally biased region" description="Acidic residues" evidence="4">
    <location>
        <begin position="1014"/>
        <end position="1025"/>
    </location>
</feature>
<evidence type="ECO:0000313" key="8">
    <source>
        <dbReference type="Proteomes" id="UP001433268"/>
    </source>
</evidence>
<proteinExistence type="predicted"/>
<dbReference type="InterPro" id="IPR001005">
    <property type="entry name" value="SANT/Myb"/>
</dbReference>
<dbReference type="InterPro" id="IPR017930">
    <property type="entry name" value="Myb_dom"/>
</dbReference>
<feature type="compositionally biased region" description="Basic residues" evidence="4">
    <location>
        <begin position="979"/>
        <end position="1004"/>
    </location>
</feature>
<feature type="domain" description="HTH myb-type" evidence="6">
    <location>
        <begin position="639"/>
        <end position="687"/>
    </location>
</feature>
<evidence type="ECO:0000259" key="6">
    <source>
        <dbReference type="PROSITE" id="PS51294"/>
    </source>
</evidence>